<organism evidence="1">
    <name type="scientific">Myoviridae sp. ctQV19</name>
    <dbReference type="NCBI Taxonomy" id="2827607"/>
    <lineage>
        <taxon>Viruses</taxon>
        <taxon>Duplodnaviria</taxon>
        <taxon>Heunggongvirae</taxon>
        <taxon>Uroviricota</taxon>
        <taxon>Caudoviricetes</taxon>
    </lineage>
</organism>
<protein>
    <submittedName>
        <fullName evidence="1">Uncharacterized protein</fullName>
    </submittedName>
</protein>
<reference evidence="1" key="1">
    <citation type="journal article" date="2021" name="Proc. Natl. Acad. Sci. U.S.A.">
        <title>A Catalog of Tens of Thousands of Viruses from Human Metagenomes Reveals Hidden Associations with Chronic Diseases.</title>
        <authorList>
            <person name="Tisza M.J."/>
            <person name="Buck C.B."/>
        </authorList>
    </citation>
    <scope>NUCLEOTIDE SEQUENCE</scope>
    <source>
        <strain evidence="1">CtQV19</strain>
    </source>
</reference>
<evidence type="ECO:0000313" key="1">
    <source>
        <dbReference type="EMBL" id="DAE92497.1"/>
    </source>
</evidence>
<proteinExistence type="predicted"/>
<sequence length="64" mass="7887">MRGFTKKQNNQRYYLHRKVRQKKVAKLDLKQRTLFVPMDFQPEDHKHEYKLAKVFGYALQTEFN</sequence>
<name>A0A8S5RT96_9CAUD</name>
<accession>A0A8S5RT96</accession>
<dbReference type="EMBL" id="BK057801">
    <property type="protein sequence ID" value="DAE92497.1"/>
    <property type="molecule type" value="Genomic_DNA"/>
</dbReference>